<dbReference type="EMBL" id="CP076544">
    <property type="protein sequence ID" value="QWS33072.1"/>
    <property type="molecule type" value="Genomic_DNA"/>
</dbReference>
<name>A0ACD1E2A3_9MICO</name>
<keyword evidence="2" id="KW-1185">Reference proteome</keyword>
<sequence>MAQRRDALADAGLRLVARDGLRALTHRAVDAEAGVPSGSTSYYARGRRDLTALVVARISERLADDLDGVAIPPVLDVVGAAHIADAFLTELATRQDAQAARLAMLTELRPDDDLRVPLTSADPVRAALVATAVRLLTALGVDEADGAAVDLVGLVDALLLYRIAEVAPLDAHRVLAAYLSGLRRPA</sequence>
<proteinExistence type="predicted"/>
<protein>
    <submittedName>
        <fullName evidence="1">Uncharacterized protein</fullName>
    </submittedName>
</protein>
<organism evidence="1 2">
    <name type="scientific">Curtobacterium aetherium</name>
    <dbReference type="NCBI Taxonomy" id="2841594"/>
    <lineage>
        <taxon>Bacteria</taxon>
        <taxon>Bacillati</taxon>
        <taxon>Actinomycetota</taxon>
        <taxon>Actinomycetes</taxon>
        <taxon>Micrococcales</taxon>
        <taxon>Microbacteriaceae</taxon>
        <taxon>Curtobacterium</taxon>
    </lineage>
</organism>
<evidence type="ECO:0000313" key="1">
    <source>
        <dbReference type="EMBL" id="QWS33072.1"/>
    </source>
</evidence>
<dbReference type="Proteomes" id="UP000681794">
    <property type="component" value="Chromosome"/>
</dbReference>
<gene>
    <name evidence="1" type="ORF">KM842_12550</name>
</gene>
<accession>A0ACD1E2A3</accession>
<reference evidence="1" key="1">
    <citation type="submission" date="2021-06" db="EMBL/GenBank/DDBJ databases">
        <authorList>
            <person name="Ellington A.J."/>
            <person name="Bryan N.C."/>
            <person name="Christner B.C."/>
            <person name="Reisch C.R."/>
        </authorList>
    </citation>
    <scope>NUCLEOTIDE SEQUENCE</scope>
    <source>
        <strain evidence="1">L6-1</strain>
    </source>
</reference>
<evidence type="ECO:0000313" key="2">
    <source>
        <dbReference type="Proteomes" id="UP000681794"/>
    </source>
</evidence>